<dbReference type="InterPro" id="IPR002893">
    <property type="entry name" value="Znf_MYND"/>
</dbReference>
<sequence>MVENVAFHALQDRWDLEMPRHRRSADISVYREFVARHDALISGPEAPKDNTTAARLRNAGNRHYLEKRFDDALWSYNRSICFAENLSEHLGIGYANRSAIYCELGEYEFALYNIDLARKSNYPERLLPKLLAREANCKERLAGGHSEGTVPLPVVDINVDVNPKIPFMAKGIRMKEFGDMGRGLVAERDFKTGDVILDEKSDLCVVSFERSFISCAHCGSTFWKSLIPCLGCAAVMYCGEKCREADLQAIHRFECSVVTKLSGVACNNMMIMARLFFYGLTAFDDNIDQMMKYCLPNAGIGSKPLNLDLTSSKPIDVFKVWHQSKLRHGPLSRCVPNVEHQSKLSAATFHLVFMKNPLVQSIFRTEAQRNFMLRCLLIHSRLTAPLVIYRVDEKGGFLGILSPVASLINHSCDPNVISVVNSGRIKIIVLRPIQKDDQILTSYAPAWWDEHDGSTLDFDCKCVVCDRGPEGAKWRNAREKKRILSSEAMREWIGGGETQDLIKFQRLVQIIARDGHHPGKLFGETVKIYYDKLFDEVCAENAKRNRAKVQQIGGNLF</sequence>
<dbReference type="SUPFAM" id="SSF82199">
    <property type="entry name" value="SET domain"/>
    <property type="match status" value="1"/>
</dbReference>
<organism>
    <name type="scientific">Culex quinquefasciatus</name>
    <name type="common">Southern house mosquito</name>
    <name type="synonym">Culex pungens</name>
    <dbReference type="NCBI Taxonomy" id="7176"/>
    <lineage>
        <taxon>Eukaryota</taxon>
        <taxon>Metazoa</taxon>
        <taxon>Ecdysozoa</taxon>
        <taxon>Arthropoda</taxon>
        <taxon>Hexapoda</taxon>
        <taxon>Insecta</taxon>
        <taxon>Pterygota</taxon>
        <taxon>Neoptera</taxon>
        <taxon>Endopterygota</taxon>
        <taxon>Diptera</taxon>
        <taxon>Nematocera</taxon>
        <taxon>Culicoidea</taxon>
        <taxon>Culicidae</taxon>
        <taxon>Culicinae</taxon>
        <taxon>Culicini</taxon>
        <taxon>Culex</taxon>
        <taxon>Culex</taxon>
    </lineage>
</organism>
<evidence type="ECO:0000256" key="2">
    <source>
        <dbReference type="ARBA" id="ARBA00022771"/>
    </source>
</evidence>
<dbReference type="InterPro" id="IPR011990">
    <property type="entry name" value="TPR-like_helical_dom_sf"/>
</dbReference>
<dbReference type="PROSITE" id="PS50280">
    <property type="entry name" value="SET"/>
    <property type="match status" value="1"/>
</dbReference>
<dbReference type="GO" id="GO:0008276">
    <property type="term" value="F:protein methyltransferase activity"/>
    <property type="evidence" value="ECO:0007669"/>
    <property type="project" value="UniProtKB-ARBA"/>
</dbReference>
<dbReference type="InterPro" id="IPR001214">
    <property type="entry name" value="SET_dom"/>
</dbReference>
<dbReference type="GO" id="GO:0008757">
    <property type="term" value="F:S-adenosylmethionine-dependent methyltransferase activity"/>
    <property type="evidence" value="ECO:0007669"/>
    <property type="project" value="UniProtKB-ARBA"/>
</dbReference>
<dbReference type="SMART" id="SM00317">
    <property type="entry name" value="SET"/>
    <property type="match status" value="1"/>
</dbReference>
<dbReference type="PANTHER" id="PTHR47111:SF1">
    <property type="entry name" value="SET AND MYND DOMAIN-CONTAINING PROTEIN 4"/>
    <property type="match status" value="1"/>
</dbReference>
<dbReference type="EMBL" id="DS232406">
    <property type="protein sequence ID" value="EDS41234.1"/>
    <property type="molecule type" value="Genomic_DNA"/>
</dbReference>
<reference evidence="7" key="1">
    <citation type="submission" date="2007-03" db="EMBL/GenBank/DDBJ databases">
        <title>Annotation of Culex pipiens quinquefasciatus.</title>
        <authorList>
            <consortium name="The Broad Institute Genome Sequencing Platform"/>
            <person name="Atkinson P.W."/>
            <person name="Hemingway J."/>
            <person name="Christensen B.M."/>
            <person name="Higgs S."/>
            <person name="Kodira C."/>
            <person name="Hannick L."/>
            <person name="Megy K."/>
            <person name="O'Leary S."/>
            <person name="Pearson M."/>
            <person name="Haas B.J."/>
            <person name="Mauceli E."/>
            <person name="Wortman J.R."/>
            <person name="Lee N.H."/>
            <person name="Guigo R."/>
            <person name="Stanke M."/>
            <person name="Alvarado L."/>
            <person name="Amedeo P."/>
            <person name="Antoine C.H."/>
            <person name="Arensburger P."/>
            <person name="Bidwell S.L."/>
            <person name="Crawford M."/>
            <person name="Camaro F."/>
            <person name="Devon K."/>
            <person name="Engels R."/>
            <person name="Hammond M."/>
            <person name="Howarth C."/>
            <person name="Koehrsen M."/>
            <person name="Lawson D."/>
            <person name="Montgomery P."/>
            <person name="Nene V."/>
            <person name="Nusbaum C."/>
            <person name="Puiu D."/>
            <person name="Romero-Severson J."/>
            <person name="Severson D.W."/>
            <person name="Shumway M."/>
            <person name="Sisk P."/>
            <person name="Stolte C."/>
            <person name="Zeng Q."/>
            <person name="Eisenstadt E."/>
            <person name="Fraser-Liggett C."/>
            <person name="Strausberg R."/>
            <person name="Galagan J."/>
            <person name="Birren B."/>
            <person name="Collins F.H."/>
        </authorList>
    </citation>
    <scope>NUCLEOTIDE SEQUENCE [LARGE SCALE GENOMIC DNA]</scope>
    <source>
        <strain evidence="7">JHB</strain>
    </source>
</reference>
<feature type="domain" description="MYND-type" evidence="6">
    <location>
        <begin position="215"/>
        <end position="255"/>
    </location>
</feature>
<dbReference type="KEGG" id="cqu:CpipJ_CPIJ014756"/>
<keyword evidence="9" id="KW-1185">Reference proteome</keyword>
<dbReference type="GO" id="GO:0008170">
    <property type="term" value="F:N-methyltransferase activity"/>
    <property type="evidence" value="ECO:0007669"/>
    <property type="project" value="UniProtKB-ARBA"/>
</dbReference>
<dbReference type="GO" id="GO:0008270">
    <property type="term" value="F:zinc ion binding"/>
    <property type="evidence" value="ECO:0007669"/>
    <property type="project" value="UniProtKB-KW"/>
</dbReference>
<dbReference type="PROSITE" id="PS50865">
    <property type="entry name" value="ZF_MYND_2"/>
    <property type="match status" value="1"/>
</dbReference>
<dbReference type="SUPFAM" id="SSF144232">
    <property type="entry name" value="HIT/MYND zinc finger-like"/>
    <property type="match status" value="1"/>
</dbReference>
<reference evidence="8" key="2">
    <citation type="submission" date="2021-02" db="UniProtKB">
        <authorList>
            <consortium name="EnsemblMetazoa"/>
        </authorList>
    </citation>
    <scope>IDENTIFICATION</scope>
    <source>
        <strain evidence="8">JHB</strain>
    </source>
</reference>
<dbReference type="PROSITE" id="PS01360">
    <property type="entry name" value="ZF_MYND_1"/>
    <property type="match status" value="1"/>
</dbReference>
<dbReference type="SUPFAM" id="SSF48452">
    <property type="entry name" value="TPR-like"/>
    <property type="match status" value="1"/>
</dbReference>
<dbReference type="InterPro" id="IPR046341">
    <property type="entry name" value="SET_dom_sf"/>
</dbReference>
<evidence type="ECO:0000313" key="8">
    <source>
        <dbReference type="EnsemblMetazoa" id="CPIJ014756-PA"/>
    </source>
</evidence>
<dbReference type="eggNOG" id="KOG2084">
    <property type="taxonomic scope" value="Eukaryota"/>
</dbReference>
<dbReference type="VEuPathDB" id="VectorBase:CQUJHB013839"/>
<dbReference type="Pfam" id="PF00856">
    <property type="entry name" value="SET"/>
    <property type="match status" value="1"/>
</dbReference>
<keyword evidence="2 4" id="KW-0863">Zinc-finger</keyword>
<gene>
    <name evidence="8" type="primary">6048205</name>
    <name evidence="7" type="ORF">CpipJ_CPIJ014756</name>
</gene>
<evidence type="ECO:0008006" key="10">
    <source>
        <dbReference type="Google" id="ProtNLM"/>
    </source>
</evidence>
<dbReference type="Gene3D" id="6.10.140.2220">
    <property type="match status" value="1"/>
</dbReference>
<dbReference type="VEuPathDB" id="VectorBase:CPIJ014756"/>
<dbReference type="Pfam" id="PF01753">
    <property type="entry name" value="zf-MYND"/>
    <property type="match status" value="1"/>
</dbReference>
<dbReference type="OrthoDB" id="62495at2759"/>
<dbReference type="PANTHER" id="PTHR47111">
    <property type="entry name" value="BCDNA.LD29892"/>
    <property type="match status" value="1"/>
</dbReference>
<name>B0X684_CULQU</name>
<dbReference type="HOGENOM" id="CLU_021727_4_1_1"/>
<evidence type="ECO:0000259" key="5">
    <source>
        <dbReference type="PROSITE" id="PS50280"/>
    </source>
</evidence>
<evidence type="ECO:0000256" key="1">
    <source>
        <dbReference type="ARBA" id="ARBA00022723"/>
    </source>
</evidence>
<dbReference type="AlphaFoldDB" id="B0X684"/>
<dbReference type="InParanoid" id="B0X684"/>
<dbReference type="Gene3D" id="2.170.270.10">
    <property type="entry name" value="SET domain"/>
    <property type="match status" value="2"/>
</dbReference>
<evidence type="ECO:0000256" key="3">
    <source>
        <dbReference type="ARBA" id="ARBA00022833"/>
    </source>
</evidence>
<evidence type="ECO:0000313" key="9">
    <source>
        <dbReference type="Proteomes" id="UP000002320"/>
    </source>
</evidence>
<dbReference type="Proteomes" id="UP000002320">
    <property type="component" value="Unassembled WGS sequence"/>
</dbReference>
<evidence type="ECO:0000256" key="4">
    <source>
        <dbReference type="PROSITE-ProRule" id="PRU00134"/>
    </source>
</evidence>
<dbReference type="Gene3D" id="1.10.220.160">
    <property type="match status" value="1"/>
</dbReference>
<keyword evidence="1" id="KW-0479">Metal-binding</keyword>
<protein>
    <recommendedName>
        <fullName evidence="10">SET and MYND domain-containing protein 4</fullName>
    </recommendedName>
</protein>
<feature type="domain" description="SET" evidence="5">
    <location>
        <begin position="170"/>
        <end position="444"/>
    </location>
</feature>
<evidence type="ECO:0000313" key="7">
    <source>
        <dbReference type="EMBL" id="EDS41234.1"/>
    </source>
</evidence>
<dbReference type="EnsemblMetazoa" id="CPIJ014756-RA">
    <property type="protein sequence ID" value="CPIJ014756-PA"/>
    <property type="gene ID" value="CPIJ014756"/>
</dbReference>
<dbReference type="Gene3D" id="1.25.40.10">
    <property type="entry name" value="Tetratricopeptide repeat domain"/>
    <property type="match status" value="1"/>
</dbReference>
<proteinExistence type="predicted"/>
<accession>B0X684</accession>
<evidence type="ECO:0000259" key="6">
    <source>
        <dbReference type="PROSITE" id="PS50865"/>
    </source>
</evidence>
<keyword evidence="3" id="KW-0862">Zinc</keyword>